<dbReference type="GO" id="GO:0003700">
    <property type="term" value="F:DNA-binding transcription factor activity"/>
    <property type="evidence" value="ECO:0007669"/>
    <property type="project" value="InterPro"/>
</dbReference>
<dbReference type="InterPro" id="IPR036390">
    <property type="entry name" value="WH_DNA-bd_sf"/>
</dbReference>
<dbReference type="InterPro" id="IPR036388">
    <property type="entry name" value="WH-like_DNA-bd_sf"/>
</dbReference>
<dbReference type="InterPro" id="IPR011991">
    <property type="entry name" value="ArsR-like_HTH"/>
</dbReference>
<reference evidence="2" key="1">
    <citation type="submission" date="2020-11" db="EMBL/GenBank/DDBJ databases">
        <title>Sequencing the genomes of 1000 actinobacteria strains.</title>
        <authorList>
            <person name="Klenk H.-P."/>
        </authorList>
    </citation>
    <scope>NUCLEOTIDE SEQUENCE</scope>
    <source>
        <strain evidence="2">DSM 45356</strain>
    </source>
</reference>
<gene>
    <name evidence="2" type="ORF">IW245_001630</name>
</gene>
<dbReference type="GO" id="GO:0003677">
    <property type="term" value="F:DNA binding"/>
    <property type="evidence" value="ECO:0007669"/>
    <property type="project" value="UniProtKB-KW"/>
</dbReference>
<dbReference type="PANTHER" id="PTHR33164">
    <property type="entry name" value="TRANSCRIPTIONAL REGULATOR, MARR FAMILY"/>
    <property type="match status" value="1"/>
</dbReference>
<protein>
    <submittedName>
        <fullName evidence="2">DNA-binding MarR family transcriptional regulator</fullName>
    </submittedName>
</protein>
<dbReference type="PROSITE" id="PS50995">
    <property type="entry name" value="HTH_MARR_2"/>
    <property type="match status" value="1"/>
</dbReference>
<keyword evidence="2" id="KW-0238">DNA-binding</keyword>
<dbReference type="PANTHER" id="PTHR33164:SF99">
    <property type="entry name" value="MARR FAMILY REGULATORY PROTEIN"/>
    <property type="match status" value="1"/>
</dbReference>
<dbReference type="AlphaFoldDB" id="A0A8J7GR56"/>
<dbReference type="InterPro" id="IPR000835">
    <property type="entry name" value="HTH_MarR-typ"/>
</dbReference>
<proteinExistence type="predicted"/>
<evidence type="ECO:0000259" key="1">
    <source>
        <dbReference type="PROSITE" id="PS50995"/>
    </source>
</evidence>
<keyword evidence="3" id="KW-1185">Reference proteome</keyword>
<evidence type="ECO:0000313" key="2">
    <source>
        <dbReference type="EMBL" id="MBG6135436.1"/>
    </source>
</evidence>
<dbReference type="EMBL" id="JADOUF010000001">
    <property type="protein sequence ID" value="MBG6135436.1"/>
    <property type="molecule type" value="Genomic_DNA"/>
</dbReference>
<dbReference type="InterPro" id="IPR039422">
    <property type="entry name" value="MarR/SlyA-like"/>
</dbReference>
<dbReference type="RefSeq" id="WP_197002544.1">
    <property type="nucleotide sequence ID" value="NZ_BONS01000003.1"/>
</dbReference>
<dbReference type="Pfam" id="PF12802">
    <property type="entry name" value="MarR_2"/>
    <property type="match status" value="1"/>
</dbReference>
<feature type="domain" description="HTH marR-type" evidence="1">
    <location>
        <begin position="16"/>
        <end position="152"/>
    </location>
</feature>
<dbReference type="SUPFAM" id="SSF46785">
    <property type="entry name" value="Winged helix' DNA-binding domain"/>
    <property type="match status" value="1"/>
</dbReference>
<dbReference type="SMART" id="SM00347">
    <property type="entry name" value="HTH_MARR"/>
    <property type="match status" value="1"/>
</dbReference>
<dbReference type="CDD" id="cd00090">
    <property type="entry name" value="HTH_ARSR"/>
    <property type="match status" value="1"/>
</dbReference>
<comment type="caution">
    <text evidence="2">The sequence shown here is derived from an EMBL/GenBank/DDBJ whole genome shotgun (WGS) entry which is preliminary data.</text>
</comment>
<name>A0A8J7GR56_9ACTN</name>
<dbReference type="Proteomes" id="UP000622552">
    <property type="component" value="Unassembled WGS sequence"/>
</dbReference>
<evidence type="ECO:0000313" key="3">
    <source>
        <dbReference type="Proteomes" id="UP000622552"/>
    </source>
</evidence>
<accession>A0A8J7GR56</accession>
<organism evidence="2 3">
    <name type="scientific">Longispora fulva</name>
    <dbReference type="NCBI Taxonomy" id="619741"/>
    <lineage>
        <taxon>Bacteria</taxon>
        <taxon>Bacillati</taxon>
        <taxon>Actinomycetota</taxon>
        <taxon>Actinomycetes</taxon>
        <taxon>Micromonosporales</taxon>
        <taxon>Micromonosporaceae</taxon>
        <taxon>Longispora</taxon>
    </lineage>
</organism>
<dbReference type="PRINTS" id="PR00598">
    <property type="entry name" value="HTHMARR"/>
</dbReference>
<dbReference type="GO" id="GO:0006950">
    <property type="term" value="P:response to stress"/>
    <property type="evidence" value="ECO:0007669"/>
    <property type="project" value="TreeGrafter"/>
</dbReference>
<dbReference type="Gene3D" id="1.10.10.10">
    <property type="entry name" value="Winged helix-like DNA-binding domain superfamily/Winged helix DNA-binding domain"/>
    <property type="match status" value="1"/>
</dbReference>
<sequence>MPNSTLSEPRWLTEPERRAWLAFLVTTRRLDEALDRQLQRDSGMPHTYYMILAMLSETEGWSLRMSDLAERTNSSQSRLSHAVARLEENGWVIRKKCSSDGRSNWATLTRAGFDTLAAAAPGHVEAVRRYLFDALTPEQVEQLATISEAVLDRLDQD</sequence>